<feature type="compositionally biased region" description="Pro residues" evidence="1">
    <location>
        <begin position="36"/>
        <end position="69"/>
    </location>
</feature>
<dbReference type="Proteomes" id="UP000183180">
    <property type="component" value="Unassembled WGS sequence"/>
</dbReference>
<evidence type="ECO:0000313" key="4">
    <source>
        <dbReference type="Proteomes" id="UP000183180"/>
    </source>
</evidence>
<dbReference type="EMBL" id="FNLM01000036">
    <property type="protein sequence ID" value="SDU84818.1"/>
    <property type="molecule type" value="Genomic_DNA"/>
</dbReference>
<feature type="compositionally biased region" description="Gly residues" evidence="1">
    <location>
        <begin position="18"/>
        <end position="34"/>
    </location>
</feature>
<gene>
    <name evidence="3" type="ORF">SAMN04488548_136904</name>
</gene>
<feature type="compositionally biased region" description="Low complexity" evidence="1">
    <location>
        <begin position="123"/>
        <end position="151"/>
    </location>
</feature>
<dbReference type="RefSeq" id="WP_074854189.1">
    <property type="nucleotide sequence ID" value="NZ_FNLM01000036.1"/>
</dbReference>
<evidence type="ECO:0000313" key="3">
    <source>
        <dbReference type="EMBL" id="SDU84818.1"/>
    </source>
</evidence>
<organism evidence="3 4">
    <name type="scientific">Gordonia westfalica</name>
    <dbReference type="NCBI Taxonomy" id="158898"/>
    <lineage>
        <taxon>Bacteria</taxon>
        <taxon>Bacillati</taxon>
        <taxon>Actinomycetota</taxon>
        <taxon>Actinomycetes</taxon>
        <taxon>Mycobacteriales</taxon>
        <taxon>Gordoniaceae</taxon>
        <taxon>Gordonia</taxon>
    </lineage>
</organism>
<feature type="compositionally biased region" description="Pro residues" evidence="1">
    <location>
        <begin position="1"/>
        <end position="17"/>
    </location>
</feature>
<dbReference type="OrthoDB" id="4375037at2"/>
<keyword evidence="2" id="KW-0812">Transmembrane</keyword>
<evidence type="ECO:0000256" key="1">
    <source>
        <dbReference type="SAM" id="MobiDB-lite"/>
    </source>
</evidence>
<accession>A0A1H2LVU0</accession>
<name>A0A1H2LVU0_9ACTN</name>
<keyword evidence="2" id="KW-0472">Membrane</keyword>
<dbReference type="STRING" id="158898.SAMN04488548_136904"/>
<protein>
    <submittedName>
        <fullName evidence="3">Uncharacterized protein</fullName>
    </submittedName>
</protein>
<keyword evidence="2" id="KW-1133">Transmembrane helix</keyword>
<feature type="region of interest" description="Disordered" evidence="1">
    <location>
        <begin position="1"/>
        <end position="90"/>
    </location>
</feature>
<feature type="transmembrane region" description="Helical" evidence="2">
    <location>
        <begin position="97"/>
        <end position="119"/>
    </location>
</feature>
<proteinExistence type="predicted"/>
<reference evidence="3 4" key="1">
    <citation type="submission" date="2016-10" db="EMBL/GenBank/DDBJ databases">
        <authorList>
            <person name="de Groot N.N."/>
        </authorList>
    </citation>
    <scope>NUCLEOTIDE SEQUENCE [LARGE SCALE GENOMIC DNA]</scope>
    <source>
        <strain evidence="3 4">DSM 44215</strain>
    </source>
</reference>
<dbReference type="AlphaFoldDB" id="A0A1H2LVU0"/>
<feature type="region of interest" description="Disordered" evidence="1">
    <location>
        <begin position="123"/>
        <end position="158"/>
    </location>
</feature>
<evidence type="ECO:0000256" key="2">
    <source>
        <dbReference type="SAM" id="Phobius"/>
    </source>
</evidence>
<sequence>MTFQPPPPGGAPPPFGPGRPGYGPQGPRPGGQQPGGPYPGQYPPASGPRPPYGPYGTPPPYGVPGPGPHAPGGGYGGPAGPQGPYGPPPPRRNTGAIVAWITGGVAAIALVALVATLVVTTSGPDESSVATGASTSSSSSPSTSPGGSTSAEDTSAPESADYASIAQIRAALQNYVAARNARHVVRMKAAVCTQSRDRITGPPPTDDGIIVLDGFLGTVFDGNVAQSEVVSHLEKGSRRTESEKSKERFLKERGSWIYCPDAEPDIGT</sequence>
<feature type="compositionally biased region" description="Gly residues" evidence="1">
    <location>
        <begin position="70"/>
        <end position="80"/>
    </location>
</feature>